<organism evidence="1">
    <name type="scientific">marine sediment metagenome</name>
    <dbReference type="NCBI Taxonomy" id="412755"/>
    <lineage>
        <taxon>unclassified sequences</taxon>
        <taxon>metagenomes</taxon>
        <taxon>ecological metagenomes</taxon>
    </lineage>
</organism>
<evidence type="ECO:0008006" key="2">
    <source>
        <dbReference type="Google" id="ProtNLM"/>
    </source>
</evidence>
<protein>
    <recommendedName>
        <fullName evidence="2">CobQ/CobB/MinD/ParA nucleotide binding domain-containing protein</fullName>
    </recommendedName>
</protein>
<sequence>MSLELVTMTIRSWIFIFISEKGGVRKSATLGAFVAYLFESVPPFPIFEVDDQPRLKRWFGRNVETVRLPDHEAVRHDDLADQAVLAPLLDNILDKTAENIAIDVAGSVDARFIEALLMMDFGGAARDSGYRIAVFVPYTSESDAIVLASRTIERVSVALPDALIIPVHAEDGGSLRHLPGKTAQHLTSVTKGRTSIRHPRLLPRALAAAEATGLSPYHLASMPTSEAHQILGAAGLPRALARGVHSELVIWQDHIRREFDRLPFDPSKDAAA</sequence>
<dbReference type="AlphaFoldDB" id="A0A0F9VW84"/>
<comment type="caution">
    <text evidence="1">The sequence shown here is derived from an EMBL/GenBank/DDBJ whole genome shotgun (WGS) entry which is preliminary data.</text>
</comment>
<proteinExistence type="predicted"/>
<gene>
    <name evidence="1" type="ORF">LCGC14_0435480</name>
</gene>
<dbReference type="EMBL" id="LAZR01000413">
    <property type="protein sequence ID" value="KKN70003.1"/>
    <property type="molecule type" value="Genomic_DNA"/>
</dbReference>
<reference evidence="1" key="1">
    <citation type="journal article" date="2015" name="Nature">
        <title>Complex archaea that bridge the gap between prokaryotes and eukaryotes.</title>
        <authorList>
            <person name="Spang A."/>
            <person name="Saw J.H."/>
            <person name="Jorgensen S.L."/>
            <person name="Zaremba-Niedzwiedzka K."/>
            <person name="Martijn J."/>
            <person name="Lind A.E."/>
            <person name="van Eijk R."/>
            <person name="Schleper C."/>
            <person name="Guy L."/>
            <person name="Ettema T.J."/>
        </authorList>
    </citation>
    <scope>NUCLEOTIDE SEQUENCE</scope>
</reference>
<name>A0A0F9VW84_9ZZZZ</name>
<accession>A0A0F9VW84</accession>
<evidence type="ECO:0000313" key="1">
    <source>
        <dbReference type="EMBL" id="KKN70003.1"/>
    </source>
</evidence>